<proteinExistence type="predicted"/>
<accession>A0A4R1R2D2</accession>
<dbReference type="GO" id="GO:0016757">
    <property type="term" value="F:glycosyltransferase activity"/>
    <property type="evidence" value="ECO:0007669"/>
    <property type="project" value="InterPro"/>
</dbReference>
<dbReference type="Proteomes" id="UP000295718">
    <property type="component" value="Unassembled WGS sequence"/>
</dbReference>
<evidence type="ECO:0000313" key="2">
    <source>
        <dbReference type="EMBL" id="TCL59452.1"/>
    </source>
</evidence>
<keyword evidence="2" id="KW-0808">Transferase</keyword>
<dbReference type="SUPFAM" id="SSF53756">
    <property type="entry name" value="UDP-Glycosyltransferase/glycogen phosphorylase"/>
    <property type="match status" value="1"/>
</dbReference>
<dbReference type="OrthoDB" id="9790710at2"/>
<dbReference type="PANTHER" id="PTHR45947">
    <property type="entry name" value="SULFOQUINOVOSYL TRANSFERASE SQD2"/>
    <property type="match status" value="1"/>
</dbReference>
<dbReference type="Pfam" id="PF00534">
    <property type="entry name" value="Glycos_transf_1"/>
    <property type="match status" value="1"/>
</dbReference>
<dbReference type="AlphaFoldDB" id="A0A4R1R2D2"/>
<dbReference type="Gene3D" id="3.40.50.2000">
    <property type="entry name" value="Glycogen Phosphorylase B"/>
    <property type="match status" value="1"/>
</dbReference>
<evidence type="ECO:0000313" key="3">
    <source>
        <dbReference type="Proteomes" id="UP000295718"/>
    </source>
</evidence>
<dbReference type="PANTHER" id="PTHR45947:SF3">
    <property type="entry name" value="SULFOQUINOVOSYL TRANSFERASE SQD2"/>
    <property type="match status" value="1"/>
</dbReference>
<gene>
    <name evidence="2" type="ORF">EDD76_104189</name>
</gene>
<comment type="caution">
    <text evidence="2">The sequence shown here is derived from an EMBL/GenBank/DDBJ whole genome shotgun (WGS) entry which is preliminary data.</text>
</comment>
<dbReference type="CDD" id="cd03801">
    <property type="entry name" value="GT4_PimA-like"/>
    <property type="match status" value="1"/>
</dbReference>
<dbReference type="EMBL" id="SLUO01000004">
    <property type="protein sequence ID" value="TCL59452.1"/>
    <property type="molecule type" value="Genomic_DNA"/>
</dbReference>
<organism evidence="2 3">
    <name type="scientific">Kineothrix alysoides</name>
    <dbReference type="NCBI Taxonomy" id="1469948"/>
    <lineage>
        <taxon>Bacteria</taxon>
        <taxon>Bacillati</taxon>
        <taxon>Bacillota</taxon>
        <taxon>Clostridia</taxon>
        <taxon>Lachnospirales</taxon>
        <taxon>Lachnospiraceae</taxon>
        <taxon>Kineothrix</taxon>
    </lineage>
</organism>
<dbReference type="RefSeq" id="WP_031392291.1">
    <property type="nucleotide sequence ID" value="NZ_JPNB01000002.1"/>
</dbReference>
<keyword evidence="3" id="KW-1185">Reference proteome</keyword>
<dbReference type="InterPro" id="IPR050194">
    <property type="entry name" value="Glycosyltransferase_grp1"/>
</dbReference>
<dbReference type="STRING" id="1469948.GCA_000732725_03672"/>
<feature type="domain" description="Glycosyl transferase family 1" evidence="1">
    <location>
        <begin position="181"/>
        <end position="339"/>
    </location>
</feature>
<evidence type="ECO:0000259" key="1">
    <source>
        <dbReference type="Pfam" id="PF00534"/>
    </source>
</evidence>
<protein>
    <submittedName>
        <fullName evidence="2">Glycosyltransferase involved in cell wall biosynthesis</fullName>
    </submittedName>
</protein>
<sequence length="394" mass="45199">MTVTFVSNYINHHQIPFSNACYKELGEGYHFIQTEPMETERVAMGWSVELHKLPYVLCLYEQEEECRRLIMESDIVIFGWTGREDIVEERLRGGKPVIRVSERLYREGQWKAVSPRGLVQKYKEHTKYRKAPVCLLCAGAYVASDFHIVRAYPDKMFRFGYFPETVRYAEGELEGLKGSSERIDMIWAGRFIPLKHPEFVVKLAKELREEISDFHIHMVGSGELEEEVKRSVKGEGLDEYFTFYGYTEPKAVRKVMEKCQIHLFTSNYLEGWGAVVNEAMNSGCAVVANVEAGAVPFLIKHGENGLVYKNGSYEDFSMQVRKLVKEPELTKRLGKEAYRTIIGKWNAEYAAKELLRFCGDLKDGKVIPAKEGPLSPAPVIAPRRMYERVAGHQV</sequence>
<dbReference type="InterPro" id="IPR001296">
    <property type="entry name" value="Glyco_trans_1"/>
</dbReference>
<name>A0A4R1R2D2_9FIRM</name>
<reference evidence="2 3" key="1">
    <citation type="submission" date="2019-03" db="EMBL/GenBank/DDBJ databases">
        <title>Genomic Encyclopedia of Type Strains, Phase IV (KMG-IV): sequencing the most valuable type-strain genomes for metagenomic binning, comparative biology and taxonomic classification.</title>
        <authorList>
            <person name="Goeker M."/>
        </authorList>
    </citation>
    <scope>NUCLEOTIDE SEQUENCE [LARGE SCALE GENOMIC DNA]</scope>
    <source>
        <strain evidence="2 3">DSM 100556</strain>
    </source>
</reference>